<dbReference type="SUPFAM" id="SSF53474">
    <property type="entry name" value="alpha/beta-Hydrolases"/>
    <property type="match status" value="1"/>
</dbReference>
<dbReference type="AlphaFoldDB" id="A0A3D8VG10"/>
<dbReference type="RefSeq" id="WP_115841738.1">
    <property type="nucleotide sequence ID" value="NZ_QTJR01000003.1"/>
</dbReference>
<dbReference type="GO" id="GO:0004252">
    <property type="term" value="F:serine-type endopeptidase activity"/>
    <property type="evidence" value="ECO:0007669"/>
    <property type="project" value="TreeGrafter"/>
</dbReference>
<keyword evidence="2" id="KW-0472">Membrane</keyword>
<dbReference type="SUPFAM" id="SSF69322">
    <property type="entry name" value="Tricorn protease domain 2"/>
    <property type="match status" value="1"/>
</dbReference>
<keyword evidence="2" id="KW-1133">Transmembrane helix</keyword>
<accession>A0A3D8VG10</accession>
<dbReference type="Gene3D" id="3.40.50.1820">
    <property type="entry name" value="alpha/beta hydrolase"/>
    <property type="match status" value="1"/>
</dbReference>
<feature type="transmembrane region" description="Helical" evidence="2">
    <location>
        <begin position="12"/>
        <end position="32"/>
    </location>
</feature>
<keyword evidence="5" id="KW-1185">Reference proteome</keyword>
<dbReference type="PANTHER" id="PTHR42776">
    <property type="entry name" value="SERINE PEPTIDASE S9 FAMILY MEMBER"/>
    <property type="match status" value="1"/>
</dbReference>
<dbReference type="GO" id="GO:0006508">
    <property type="term" value="P:proteolysis"/>
    <property type="evidence" value="ECO:0007669"/>
    <property type="project" value="InterPro"/>
</dbReference>
<proteinExistence type="predicted"/>
<reference evidence="4 5" key="1">
    <citation type="submission" date="2018-08" db="EMBL/GenBank/DDBJ databases">
        <title>Lysobacter soli KCTC 22011, whole genome shotgun sequence.</title>
        <authorList>
            <person name="Zhang X."/>
            <person name="Feng G."/>
            <person name="Zhu H."/>
        </authorList>
    </citation>
    <scope>NUCLEOTIDE SEQUENCE [LARGE SCALE GENOMIC DNA]</scope>
    <source>
        <strain evidence="4 5">KCTC 22011</strain>
    </source>
</reference>
<dbReference type="Pfam" id="PF00326">
    <property type="entry name" value="Peptidase_S9"/>
    <property type="match status" value="1"/>
</dbReference>
<evidence type="ECO:0000256" key="1">
    <source>
        <dbReference type="ARBA" id="ARBA00022801"/>
    </source>
</evidence>
<feature type="domain" description="Peptidase S9 prolyl oligopeptidase catalytic" evidence="3">
    <location>
        <begin position="613"/>
        <end position="825"/>
    </location>
</feature>
<evidence type="ECO:0000313" key="5">
    <source>
        <dbReference type="Proteomes" id="UP000256829"/>
    </source>
</evidence>
<organism evidence="4 5">
    <name type="scientific">Lysobacter soli</name>
    <dbReference type="NCBI Taxonomy" id="453783"/>
    <lineage>
        <taxon>Bacteria</taxon>
        <taxon>Pseudomonadati</taxon>
        <taxon>Pseudomonadota</taxon>
        <taxon>Gammaproteobacteria</taxon>
        <taxon>Lysobacterales</taxon>
        <taxon>Lysobacteraceae</taxon>
        <taxon>Lysobacter</taxon>
    </lineage>
</organism>
<evidence type="ECO:0000313" key="4">
    <source>
        <dbReference type="EMBL" id="RDY68313.1"/>
    </source>
</evidence>
<evidence type="ECO:0000259" key="3">
    <source>
        <dbReference type="Pfam" id="PF00326"/>
    </source>
</evidence>
<dbReference type="InterPro" id="IPR029058">
    <property type="entry name" value="AB_hydrolase_fold"/>
</dbReference>
<keyword evidence="1" id="KW-0378">Hydrolase</keyword>
<keyword evidence="2" id="KW-0812">Transmembrane</keyword>
<evidence type="ECO:0000256" key="2">
    <source>
        <dbReference type="SAM" id="Phobius"/>
    </source>
</evidence>
<comment type="caution">
    <text evidence="4">The sequence shown here is derived from an EMBL/GenBank/DDBJ whole genome shotgun (WGS) entry which is preliminary data.</text>
</comment>
<sequence>MRLATWRAFACLRGEVCAAGMAMLLCVFASMVPMDAAAMRRIDPGEDPKLAPDEGLVVLSVDANAPVSSIHVKRADGGTAEVLNYIGPGRDSRLYATRAGDYRWAQVNLTAWWYRSRFELDEAEFRFTVAPGKITYPGDLVLRLDSMTSARMHVANRSLPIIDWLEKDHGALYPRLSFGYAGQYPDPFPEFYRAARTGRVEPAEKLNEGHEPPKPGALALTAEVMWKPNRVADFALNGPGDLLAEAVRDDKGTWGLDLVDLKLGRSQRVLTTKNEFDSLRWKDARTLITSNGSAGTSYHVFDVGPSDGTTRPVRHRPINGSGRVVDLLPDEPGVILFEGFDSRGELVVHRIELEGDKAITSFQSAKSRDRLNRGATHDIAWYADGRGRLRAATLWRDETYVLVHGMDGVFHDVMEYRAEPVFTPVSLSWDGDMMYGYSEEGRAQRDLVAFDPTTRKITRTVFSKPGVDIAGAVFNDRREPVAARYYQSGRLVTEYFDDAGKQLDRTLQAAFPGRTVAVVDRSSDNRQLVLWVDGTDRSPQLYHLDVAAKRASLLEEVAPWLADRTFAPVHVLNVKAADGLAVDAFLTLPPGGGKRPLVVFPHGGPIGISDTLHFNRDVQFLASQGYAVLQVNFRGSDGYGKQFREAGHRNYGRAIEDDIDAALRAALASYPLDESRMCVLGASYGGYSALVSALRWPGRFRCAVSMSGVSDRVLRFTASDAGSSAEGRAQLEKIMGDPRKDMAEMQATSPLYHVKELTLPLMLVHGREDNRVDFEHTRRLVRMLNLEGRPPVVLAFPGMGHSFEDPMAQDIAWTGIAGFLQQYLGAPAAPATTAASASATPAAPGGG</sequence>
<gene>
    <name evidence="4" type="ORF">DX912_06855</name>
</gene>
<dbReference type="EMBL" id="QTJR01000003">
    <property type="protein sequence ID" value="RDY68313.1"/>
    <property type="molecule type" value="Genomic_DNA"/>
</dbReference>
<dbReference type="Proteomes" id="UP000256829">
    <property type="component" value="Unassembled WGS sequence"/>
</dbReference>
<name>A0A3D8VG10_9GAMM</name>
<protein>
    <submittedName>
        <fullName evidence="4">S9 family peptidase</fullName>
    </submittedName>
</protein>
<dbReference type="InterPro" id="IPR001375">
    <property type="entry name" value="Peptidase_S9_cat"/>
</dbReference>
<dbReference type="PANTHER" id="PTHR42776:SF27">
    <property type="entry name" value="DIPEPTIDYL PEPTIDASE FAMILY MEMBER 6"/>
    <property type="match status" value="1"/>
</dbReference>